<sequence>MQKRNKIKLHFSNGDDVNDNSENTDLLPKFGASKVKPSFLEHDDEDDDDDEGDYEDKLSPIIFKKNKNKISFNDQSSSSEPVVRTQYSGIFNQRKRIPENNGERKVEQDIRILNLEDMSDEEEEVELSDDEDDNNPDILNKSRIEEIKKQREKNRRMYGSFNSNGKLKEKEYVKLLDKDDKLELMDMIKKNGGVQKRNEKDMLDDGFAMHEFEDEQLGLTEKELQLQKDKKRENIRRALGTESGSDSNGENWETNIVSKVVGGDILKDTYAMQLPILLRDNEFEEDSLSSELFKTKLETKKVRLQLTGMKKEKESLDNKRDILLSKLNDLVTGLE</sequence>
<accession>G0W6X7</accession>
<dbReference type="GO" id="GO:0000390">
    <property type="term" value="P:spliceosomal complex disassembly"/>
    <property type="evidence" value="ECO:0007669"/>
    <property type="project" value="InterPro"/>
</dbReference>
<dbReference type="eggNOG" id="ENOG502SC2V">
    <property type="taxonomic scope" value="Eukaryota"/>
</dbReference>
<feature type="compositionally biased region" description="Acidic residues" evidence="1">
    <location>
        <begin position="117"/>
        <end position="135"/>
    </location>
</feature>
<dbReference type="GO" id="GO:0071008">
    <property type="term" value="C:U2-type post-mRNA release spliceosomal complex"/>
    <property type="evidence" value="ECO:0007669"/>
    <property type="project" value="InterPro"/>
</dbReference>
<keyword evidence="3" id="KW-1185">Reference proteome</keyword>
<dbReference type="KEGG" id="ndi:NDAI_0B05050"/>
<evidence type="ECO:0000313" key="2">
    <source>
        <dbReference type="EMBL" id="CCD23538.1"/>
    </source>
</evidence>
<dbReference type="InterPro" id="IPR028211">
    <property type="entry name" value="Ntr2"/>
</dbReference>
<evidence type="ECO:0000313" key="3">
    <source>
        <dbReference type="Proteomes" id="UP000000689"/>
    </source>
</evidence>
<dbReference type="STRING" id="1071378.G0W6X7"/>
<dbReference type="EMBL" id="HE580268">
    <property type="protein sequence ID" value="CCD23538.1"/>
    <property type="molecule type" value="Genomic_DNA"/>
</dbReference>
<dbReference type="RefSeq" id="XP_003668781.1">
    <property type="nucleotide sequence ID" value="XM_003668733.1"/>
</dbReference>
<dbReference type="OMA" id="SSEWETH"/>
<gene>
    <name evidence="2" type="primary">NDAI0B05050</name>
    <name evidence="2" type="ordered locus">NDAI_0B05050</name>
</gene>
<dbReference type="GeneID" id="11498145"/>
<dbReference type="Proteomes" id="UP000000689">
    <property type="component" value="Chromosome 2"/>
</dbReference>
<dbReference type="AlphaFoldDB" id="G0W6X7"/>
<proteinExistence type="predicted"/>
<feature type="region of interest" description="Disordered" evidence="1">
    <location>
        <begin position="114"/>
        <end position="141"/>
    </location>
</feature>
<dbReference type="HOGENOM" id="CLU_909406_0_0_1"/>
<reference evidence="2 3" key="1">
    <citation type="journal article" date="2011" name="Proc. Natl. Acad. Sci. U.S.A.">
        <title>Evolutionary erosion of yeast sex chromosomes by mating-type switching accidents.</title>
        <authorList>
            <person name="Gordon J.L."/>
            <person name="Armisen D."/>
            <person name="Proux-Wera E."/>
            <person name="Oheigeartaigh S.S."/>
            <person name="Byrne K.P."/>
            <person name="Wolfe K.H."/>
        </authorList>
    </citation>
    <scope>NUCLEOTIDE SEQUENCE [LARGE SCALE GENOMIC DNA]</scope>
    <source>
        <strain evidence="3">ATCC 10597 / BCRC 20456 / CBS 421 / NBRC 0211 / NRRL Y-12639</strain>
    </source>
</reference>
<protein>
    <submittedName>
        <fullName evidence="2">Uncharacterized protein</fullName>
    </submittedName>
</protein>
<feature type="compositionally biased region" description="Acidic residues" evidence="1">
    <location>
        <begin position="42"/>
        <end position="54"/>
    </location>
</feature>
<name>G0W6X7_NAUDC</name>
<dbReference type="Pfam" id="PF15458">
    <property type="entry name" value="NTR2"/>
    <property type="match status" value="1"/>
</dbReference>
<organism evidence="2 3">
    <name type="scientific">Naumovozyma dairenensis (strain ATCC 10597 / BCRC 20456 / CBS 421 / NBRC 0211 / NRRL Y-12639)</name>
    <name type="common">Saccharomyces dairenensis</name>
    <dbReference type="NCBI Taxonomy" id="1071378"/>
    <lineage>
        <taxon>Eukaryota</taxon>
        <taxon>Fungi</taxon>
        <taxon>Dikarya</taxon>
        <taxon>Ascomycota</taxon>
        <taxon>Saccharomycotina</taxon>
        <taxon>Saccharomycetes</taxon>
        <taxon>Saccharomycetales</taxon>
        <taxon>Saccharomycetaceae</taxon>
        <taxon>Naumovozyma</taxon>
    </lineage>
</organism>
<evidence type="ECO:0000256" key="1">
    <source>
        <dbReference type="SAM" id="MobiDB-lite"/>
    </source>
</evidence>
<feature type="region of interest" description="Disordered" evidence="1">
    <location>
        <begin position="1"/>
        <end position="60"/>
    </location>
</feature>